<proteinExistence type="predicted"/>
<protein>
    <submittedName>
        <fullName evidence="2">DUF3397 domain-containing protein</fullName>
    </submittedName>
</protein>
<feature type="transmembrane region" description="Helical" evidence="1">
    <location>
        <begin position="105"/>
        <end position="130"/>
    </location>
</feature>
<comment type="caution">
    <text evidence="2">The sequence shown here is derived from an EMBL/GenBank/DDBJ whole genome shotgun (WGS) entry which is preliminary data.</text>
</comment>
<feature type="transmembrane region" description="Helical" evidence="1">
    <location>
        <begin position="38"/>
        <end position="57"/>
    </location>
</feature>
<keyword evidence="1" id="KW-0472">Membrane</keyword>
<organism evidence="2 3">
    <name type="scientific">Solibacillus palustris</name>
    <dbReference type="NCBI Taxonomy" id="2908203"/>
    <lineage>
        <taxon>Bacteria</taxon>
        <taxon>Bacillati</taxon>
        <taxon>Bacillota</taxon>
        <taxon>Bacilli</taxon>
        <taxon>Bacillales</taxon>
        <taxon>Caryophanaceae</taxon>
        <taxon>Solibacillus</taxon>
    </lineage>
</organism>
<keyword evidence="1" id="KW-0812">Transmembrane</keyword>
<dbReference type="Pfam" id="PF11877">
    <property type="entry name" value="DUF3397"/>
    <property type="match status" value="1"/>
</dbReference>
<dbReference type="InterPro" id="IPR024515">
    <property type="entry name" value="DUF3397"/>
</dbReference>
<keyword evidence="1" id="KW-1133">Transmembrane helix</keyword>
<evidence type="ECO:0000313" key="3">
    <source>
        <dbReference type="Proteomes" id="UP001316087"/>
    </source>
</evidence>
<keyword evidence="3" id="KW-1185">Reference proteome</keyword>
<evidence type="ECO:0000256" key="1">
    <source>
        <dbReference type="SAM" id="Phobius"/>
    </source>
</evidence>
<evidence type="ECO:0000313" key="2">
    <source>
        <dbReference type="EMBL" id="MCH7320829.1"/>
    </source>
</evidence>
<dbReference type="RefSeq" id="WP_241367881.1">
    <property type="nucleotide sequence ID" value="NZ_JAKZFC010000001.1"/>
</dbReference>
<dbReference type="Proteomes" id="UP001316087">
    <property type="component" value="Unassembled WGS sequence"/>
</dbReference>
<gene>
    <name evidence="2" type="ORF">LZ480_02915</name>
</gene>
<reference evidence="2 3" key="1">
    <citation type="submission" date="2022-03" db="EMBL/GenBank/DDBJ databases">
        <authorList>
            <person name="Jo J.-H."/>
            <person name="Im W.-T."/>
        </authorList>
    </citation>
    <scope>NUCLEOTIDE SEQUENCE [LARGE SCALE GENOMIC DNA]</scope>
    <source>
        <strain evidence="2 3">MA9</strain>
    </source>
</reference>
<name>A0ABS9U9I0_9BACL</name>
<feature type="transmembrane region" description="Helical" evidence="1">
    <location>
        <begin position="63"/>
        <end position="85"/>
    </location>
</feature>
<sequence>MILFLQFMLATIIVFPIIAFLIMLIVCRKLKFNKRKAIGLAADVTTLILLFSVPIAIRSLWELSIWIPMLVVLLVVAIIFTYMDWRTKKEIEVRPLLKKIWRVDFLLLSLAYFTVWLVGITHSVMIFMMIE</sequence>
<feature type="transmembrane region" description="Helical" evidence="1">
    <location>
        <begin position="6"/>
        <end position="26"/>
    </location>
</feature>
<accession>A0ABS9U9I0</accession>
<dbReference type="EMBL" id="JAKZFC010000001">
    <property type="protein sequence ID" value="MCH7320829.1"/>
    <property type="molecule type" value="Genomic_DNA"/>
</dbReference>